<dbReference type="EMBL" id="QEQK01000002">
    <property type="protein sequence ID" value="PWN57359.1"/>
    <property type="molecule type" value="Genomic_DNA"/>
</dbReference>
<dbReference type="Proteomes" id="UP000251800">
    <property type="component" value="Unassembled WGS sequence"/>
</dbReference>
<dbReference type="PANTHER" id="PTHR13847">
    <property type="entry name" value="SARCOSINE DEHYDROGENASE-RELATED"/>
    <property type="match status" value="1"/>
</dbReference>
<keyword evidence="4" id="KW-1185">Reference proteome</keyword>
<dbReference type="GO" id="GO:0005737">
    <property type="term" value="C:cytoplasm"/>
    <property type="evidence" value="ECO:0007669"/>
    <property type="project" value="TreeGrafter"/>
</dbReference>
<evidence type="ECO:0000259" key="2">
    <source>
        <dbReference type="Pfam" id="PF01266"/>
    </source>
</evidence>
<dbReference type="SUPFAM" id="SSF54373">
    <property type="entry name" value="FAD-linked reductases, C-terminal domain"/>
    <property type="match status" value="1"/>
</dbReference>
<feature type="domain" description="FAD dependent oxidoreductase" evidence="2">
    <location>
        <begin position="17"/>
        <end position="342"/>
    </location>
</feature>
<keyword evidence="1" id="KW-0560">Oxidoreductase</keyword>
<dbReference type="InterPro" id="IPR036188">
    <property type="entry name" value="FAD/NAD-bd_sf"/>
</dbReference>
<dbReference type="InterPro" id="IPR006076">
    <property type="entry name" value="FAD-dep_OxRdtase"/>
</dbReference>
<organism evidence="3 4">
    <name type="scientific">Abyssibacter profundi</name>
    <dbReference type="NCBI Taxonomy" id="2182787"/>
    <lineage>
        <taxon>Bacteria</taxon>
        <taxon>Pseudomonadati</taxon>
        <taxon>Pseudomonadota</taxon>
        <taxon>Gammaproteobacteria</taxon>
        <taxon>Chromatiales</taxon>
        <taxon>Oceanococcaceae</taxon>
        <taxon>Abyssibacter</taxon>
    </lineage>
</organism>
<reference evidence="3 4" key="1">
    <citation type="submission" date="2018-05" db="EMBL/GenBank/DDBJ databases">
        <title>Abyssibacter profundi OUC007T gen. nov., sp. nov, a marine bacterium isolated from seawater of the Mariana Trench.</title>
        <authorList>
            <person name="Zhou S."/>
        </authorList>
    </citation>
    <scope>NUCLEOTIDE SEQUENCE [LARGE SCALE GENOMIC DNA]</scope>
    <source>
        <strain evidence="3 4">OUC007</strain>
    </source>
</reference>
<name>A0A363UPK2_9GAMM</name>
<dbReference type="GO" id="GO:0016491">
    <property type="term" value="F:oxidoreductase activity"/>
    <property type="evidence" value="ECO:0007669"/>
    <property type="project" value="UniProtKB-KW"/>
</dbReference>
<accession>A0A363UPK2</accession>
<dbReference type="Gene3D" id="3.30.9.10">
    <property type="entry name" value="D-Amino Acid Oxidase, subunit A, domain 2"/>
    <property type="match status" value="1"/>
</dbReference>
<dbReference type="Pfam" id="PF01266">
    <property type="entry name" value="DAO"/>
    <property type="match status" value="1"/>
</dbReference>
<comment type="caution">
    <text evidence="3">The sequence shown here is derived from an EMBL/GenBank/DDBJ whole genome shotgun (WGS) entry which is preliminary data.</text>
</comment>
<dbReference type="Gene3D" id="3.50.50.60">
    <property type="entry name" value="FAD/NAD(P)-binding domain"/>
    <property type="match status" value="1"/>
</dbReference>
<sequence>MQGSMDQNAAGNRTATDVVVVGGGVIGLWTAWQLATNGATVCLVDAALPGQASAAGGGILAPIPPTVYSQALVPLLEDSLLRYPAQCEQLAIMTGISPEYWVSGCAVYGHSMPEDAERPSWLRHARSVPGPGGSSMRSGVWLPQVGQVRPPRLLAALRAACDQLGCDRLQQRVRSIDVQPALPVVRLEDGRRLMASKLVIATGAWTGGLVPAAPTRPVAGQMLALQAGDRAPEGIVIDDGRYLIPRQDGVVVVGSTLAIDSWSIQPDEADTASLRAFAERAHPALADARLISRWCGVRPAPAALNDTPFIGPLQGHDDVVLATGHYRLGLSLAPATAARVVQQVTGAA</sequence>
<proteinExistence type="predicted"/>
<evidence type="ECO:0000313" key="4">
    <source>
        <dbReference type="Proteomes" id="UP000251800"/>
    </source>
</evidence>
<dbReference type="SUPFAM" id="SSF51971">
    <property type="entry name" value="Nucleotide-binding domain"/>
    <property type="match status" value="1"/>
</dbReference>
<evidence type="ECO:0000313" key="3">
    <source>
        <dbReference type="EMBL" id="PWN57359.1"/>
    </source>
</evidence>
<gene>
    <name evidence="3" type="ORF">DEH80_02350</name>
</gene>
<dbReference type="OrthoDB" id="9805337at2"/>
<protein>
    <recommendedName>
        <fullName evidence="2">FAD dependent oxidoreductase domain-containing protein</fullName>
    </recommendedName>
</protein>
<dbReference type="PANTHER" id="PTHR13847:SF289">
    <property type="entry name" value="GLYCINE OXIDASE"/>
    <property type="match status" value="1"/>
</dbReference>
<dbReference type="AlphaFoldDB" id="A0A363UPK2"/>
<evidence type="ECO:0000256" key="1">
    <source>
        <dbReference type="ARBA" id="ARBA00023002"/>
    </source>
</evidence>